<keyword evidence="2" id="KW-1185">Reference proteome</keyword>
<dbReference type="EMBL" id="CP079194">
    <property type="protein sequence ID" value="QXT38844.1"/>
    <property type="molecule type" value="Genomic_DNA"/>
</dbReference>
<name>A0A8F6Y9D8_9RHOB</name>
<accession>A0A8F6Y9D8</accession>
<dbReference type="AlphaFoldDB" id="A0A8F6Y9D8"/>
<evidence type="ECO:0000313" key="2">
    <source>
        <dbReference type="Proteomes" id="UP000825009"/>
    </source>
</evidence>
<sequence length="85" mass="9392">MKVSPLCSRDGGRELYLTARVDAQKYRLTLPAAMLDDTCGDTSSEATRKAWVKDNMPDVQATLTARISDASVRAPYTRILVEEIS</sequence>
<evidence type="ECO:0000313" key="1">
    <source>
        <dbReference type="EMBL" id="QXT38844.1"/>
    </source>
</evidence>
<organism evidence="1 2">
    <name type="scientific">Gymnodinialimonas ceratoperidinii</name>
    <dbReference type="NCBI Taxonomy" id="2856823"/>
    <lineage>
        <taxon>Bacteria</taxon>
        <taxon>Pseudomonadati</taxon>
        <taxon>Pseudomonadota</taxon>
        <taxon>Alphaproteobacteria</taxon>
        <taxon>Rhodobacterales</taxon>
        <taxon>Paracoccaceae</taxon>
        <taxon>Gymnodinialimonas</taxon>
    </lineage>
</organism>
<proteinExistence type="predicted"/>
<gene>
    <name evidence="1" type="ORF">KYE46_12990</name>
</gene>
<reference evidence="1 2" key="1">
    <citation type="submission" date="2021-07" db="EMBL/GenBank/DDBJ databases">
        <title>A novel Jannaschia species isolated from marine dinoflagellate Ceratoperidinium margalefii.</title>
        <authorList>
            <person name="Jiang Y."/>
            <person name="Li Z."/>
        </authorList>
    </citation>
    <scope>NUCLEOTIDE SEQUENCE [LARGE SCALE GENOMIC DNA]</scope>
    <source>
        <strain evidence="1 2">J12C1-MA-4</strain>
    </source>
</reference>
<dbReference type="Proteomes" id="UP000825009">
    <property type="component" value="Chromosome"/>
</dbReference>
<protein>
    <submittedName>
        <fullName evidence="1">Uncharacterized protein</fullName>
    </submittedName>
</protein>
<dbReference type="RefSeq" id="WP_219001040.1">
    <property type="nucleotide sequence ID" value="NZ_CP079194.1"/>
</dbReference>
<dbReference type="KEGG" id="gce:KYE46_12990"/>